<gene>
    <name evidence="23" type="ORF">UPYG_G00226110</name>
</gene>
<dbReference type="GO" id="GO:0008284">
    <property type="term" value="P:positive regulation of cell population proliferation"/>
    <property type="evidence" value="ECO:0007669"/>
    <property type="project" value="UniProtKB-ARBA"/>
</dbReference>
<comment type="catalytic activity">
    <reaction evidence="17">
        <text>L-tyrosyl-[protein] + ATP = O-phospho-L-tyrosyl-[protein] + ADP + H(+)</text>
        <dbReference type="Rhea" id="RHEA:10596"/>
        <dbReference type="Rhea" id="RHEA-COMP:10136"/>
        <dbReference type="Rhea" id="RHEA-COMP:20101"/>
        <dbReference type="ChEBI" id="CHEBI:15378"/>
        <dbReference type="ChEBI" id="CHEBI:30616"/>
        <dbReference type="ChEBI" id="CHEBI:46858"/>
        <dbReference type="ChEBI" id="CHEBI:61978"/>
        <dbReference type="ChEBI" id="CHEBI:456216"/>
        <dbReference type="EC" id="2.7.10.2"/>
    </reaction>
</comment>
<dbReference type="InterPro" id="IPR017441">
    <property type="entry name" value="Protein_kinase_ATP_BS"/>
</dbReference>
<evidence type="ECO:0000256" key="16">
    <source>
        <dbReference type="ARBA" id="ARBA00023273"/>
    </source>
</evidence>
<reference evidence="23 24" key="1">
    <citation type="submission" date="2024-06" db="EMBL/GenBank/DDBJ databases">
        <authorList>
            <person name="Pan Q."/>
            <person name="Wen M."/>
            <person name="Jouanno E."/>
            <person name="Zahm M."/>
            <person name="Klopp C."/>
            <person name="Cabau C."/>
            <person name="Louis A."/>
            <person name="Berthelot C."/>
            <person name="Parey E."/>
            <person name="Roest Crollius H."/>
            <person name="Montfort J."/>
            <person name="Robinson-Rechavi M."/>
            <person name="Bouchez O."/>
            <person name="Lampietro C."/>
            <person name="Lopez Roques C."/>
            <person name="Donnadieu C."/>
            <person name="Postlethwait J."/>
            <person name="Bobe J."/>
            <person name="Verreycken H."/>
            <person name="Guiguen Y."/>
        </authorList>
    </citation>
    <scope>NUCLEOTIDE SEQUENCE [LARGE SCALE GENOMIC DNA]</scope>
    <source>
        <strain evidence="23">Up_M1</strain>
        <tissue evidence="23">Testis</tissue>
    </source>
</reference>
<evidence type="ECO:0000256" key="20">
    <source>
        <dbReference type="SAM" id="MobiDB-lite"/>
    </source>
</evidence>
<keyword evidence="10 19" id="KW-0547">Nucleotide-binding</keyword>
<dbReference type="EC" id="2.7.10.2" evidence="5"/>
<dbReference type="InterPro" id="IPR000719">
    <property type="entry name" value="Prot_kinase_dom"/>
</dbReference>
<keyword evidence="7" id="KW-0963">Cytoplasm</keyword>
<dbReference type="Pfam" id="PF07714">
    <property type="entry name" value="PK_Tyr_Ser-Thr"/>
    <property type="match status" value="1"/>
</dbReference>
<feature type="region of interest" description="Disordered" evidence="20">
    <location>
        <begin position="1"/>
        <end position="25"/>
    </location>
</feature>
<evidence type="ECO:0000313" key="23">
    <source>
        <dbReference type="EMBL" id="KAL0969364.1"/>
    </source>
</evidence>
<evidence type="ECO:0000256" key="1">
    <source>
        <dbReference type="ARBA" id="ARBA00004246"/>
    </source>
</evidence>
<evidence type="ECO:0000259" key="22">
    <source>
        <dbReference type="PROSITE" id="PS50057"/>
    </source>
</evidence>
<dbReference type="CDD" id="cd13190">
    <property type="entry name" value="FERM_C_FAK1"/>
    <property type="match status" value="1"/>
</dbReference>
<dbReference type="InterPro" id="IPR000299">
    <property type="entry name" value="FERM_domain"/>
</dbReference>
<dbReference type="AlphaFoldDB" id="A0ABD0WCI4"/>
<dbReference type="SUPFAM" id="SSF68993">
    <property type="entry name" value="FAT domain of focal adhesion kinase"/>
    <property type="match status" value="1"/>
</dbReference>
<feature type="region of interest" description="Disordered" evidence="20">
    <location>
        <begin position="811"/>
        <end position="874"/>
    </location>
</feature>
<dbReference type="InterPro" id="IPR035963">
    <property type="entry name" value="FERM_2"/>
</dbReference>
<evidence type="ECO:0000256" key="9">
    <source>
        <dbReference type="ARBA" id="ARBA00022679"/>
    </source>
</evidence>
<dbReference type="InterPro" id="IPR011009">
    <property type="entry name" value="Kinase-like_dom_sf"/>
</dbReference>
<proteinExistence type="inferred from homology"/>
<dbReference type="Gene3D" id="1.20.80.10">
    <property type="match status" value="1"/>
</dbReference>
<keyword evidence="13" id="KW-0965">Cell junction</keyword>
<dbReference type="InterPro" id="IPR001245">
    <property type="entry name" value="Ser-Thr/Tyr_kinase_cat_dom"/>
</dbReference>
<evidence type="ECO:0000256" key="6">
    <source>
        <dbReference type="ARBA" id="ARBA00022475"/>
    </source>
</evidence>
<feature type="compositionally biased region" description="Polar residues" evidence="20">
    <location>
        <begin position="372"/>
        <end position="389"/>
    </location>
</feature>
<evidence type="ECO:0000256" key="2">
    <source>
        <dbReference type="ARBA" id="ARBA00004316"/>
    </source>
</evidence>
<evidence type="ECO:0000259" key="21">
    <source>
        <dbReference type="PROSITE" id="PS50011"/>
    </source>
</evidence>
<dbReference type="GO" id="GO:0042995">
    <property type="term" value="C:cell projection"/>
    <property type="evidence" value="ECO:0007669"/>
    <property type="project" value="UniProtKB-SubCell"/>
</dbReference>
<dbReference type="Gene3D" id="1.10.510.10">
    <property type="entry name" value="Transferase(Phosphotransferase) domain 1"/>
    <property type="match status" value="1"/>
</dbReference>
<dbReference type="GO" id="GO:0005886">
    <property type="term" value="C:plasma membrane"/>
    <property type="evidence" value="ECO:0007669"/>
    <property type="project" value="UniProtKB-SubCell"/>
</dbReference>
<evidence type="ECO:0000256" key="11">
    <source>
        <dbReference type="ARBA" id="ARBA00022777"/>
    </source>
</evidence>
<evidence type="ECO:0000313" key="24">
    <source>
        <dbReference type="Proteomes" id="UP001557470"/>
    </source>
</evidence>
<dbReference type="PANTHER" id="PTHR46221">
    <property type="entry name" value="FERM AND PDZ DOMAIN-CONTAINING PROTEIN FAMILY MEMBER"/>
    <property type="match status" value="1"/>
</dbReference>
<feature type="compositionally biased region" description="Pro residues" evidence="20">
    <location>
        <begin position="821"/>
        <end position="846"/>
    </location>
</feature>
<dbReference type="Pfam" id="PF03623">
    <property type="entry name" value="Focal_AT"/>
    <property type="match status" value="1"/>
</dbReference>
<sequence length="1006" mass="114674">MSGDSRTLSWRGMAPSGLLKPSDTSQRMVAPDTGLTKIIKVCFTSNSANLGKNFKLVRCHDGMTIRGVIAAVLSSGCVGPGIQHARCYGLLLKHLKSAEVHWLHPDLTVSELQLQYEQQHLEAEWRYDLRIRYIPADFINKFKEDRTTLLYFYQQVRSDYMQHYASKVSDGMALQLGCLEIRRFYKDMNPNGLEKKSNFELLEKDVGLDLFFHRALIDSMKPKVLRKMIQQTFQRYSSLKEDQCVFKFFTTLADCYDYVEESYPCQLVQGWSLAVDLVIGPDGICQRTDKTSVPVRLASFSQVRSIMCSQQNDGQALLMVEIQGAKQPLSVTMDSLATVENMADLIDGYCRLETDSELSLMKKANKDRHNRNNLPTVSTSGSQDVSRPNGNKKGVGSDIYAEIPEGSSGSGRDYSLDRDDIFLGHILGEGFFGEVHVGVYRSPARERVRVAVKTCKDCSDDVKEKFLSEAVLMKALDHPHIVRLIGVIEVDPVWIVMELYEHGELGKYLVEHQRFLNSGTLILFSLQICKALAYLEGLNMVHRDIAVRNVLVASEDCVKLGDFGLSRYIEEEEYYKASVSRMPIKWMAPESINFRRFTTASDVWMFGVCVWEVMSLGQQPFFWLENGEVINQLESGVRLPKPPLCTPTLYTLLTHIWSYDPHKRPSFTQLVCKISDIYRMEQEQQTERLRERSRTIPPNHYKTAEAPPKPARNPSFQSHTLRPVQKTQEPFGMADDRFMWERERLDDTLCKQRPDMFSDSRWLEQEETNMPCWKEDARLMWERERMEETLRQQKQDMLTDSRWLEQEEKNLPQKKQANQPLSPPPEKPPKTSTPPEKPPKTSTPPEKPPKTSTSPTDRPLQASDPQHAATVEQDRSNDLVYMGVMAMVREVVKLKNDVNTLSPSEYPTAVKSVGLTLRNLIHSVDEVLPSLHTSSRTEIQGTERLLNKDLGELIAKMRLVQQNSVTSLKGECQRQMLGAAHTLALDSKNLLDAVDQARIKANLAKP</sequence>
<evidence type="ECO:0000256" key="13">
    <source>
        <dbReference type="ARBA" id="ARBA00022949"/>
    </source>
</evidence>
<dbReference type="InterPro" id="IPR011993">
    <property type="entry name" value="PH-like_dom_sf"/>
</dbReference>
<name>A0ABD0WCI4_UMBPY</name>
<evidence type="ECO:0000256" key="18">
    <source>
        <dbReference type="ARBA" id="ARBA00061333"/>
    </source>
</evidence>
<keyword evidence="11" id="KW-0418">Kinase</keyword>
<keyword evidence="24" id="KW-1185">Reference proteome</keyword>
<keyword evidence="14" id="KW-0472">Membrane</keyword>
<dbReference type="Gene3D" id="1.20.120.330">
    <property type="entry name" value="Nucleotidyltransferases domain 2"/>
    <property type="match status" value="1"/>
</dbReference>
<dbReference type="InterPro" id="IPR008266">
    <property type="entry name" value="Tyr_kinase_AS"/>
</dbReference>
<evidence type="ECO:0000256" key="3">
    <source>
        <dbReference type="ARBA" id="ARBA00004413"/>
    </source>
</evidence>
<dbReference type="InterPro" id="IPR020635">
    <property type="entry name" value="Tyr_kinase_cat_dom"/>
</dbReference>
<dbReference type="PANTHER" id="PTHR46221:SF11">
    <property type="entry name" value="NON-SPECIFIC PROTEIN-TYROSINE KINASE"/>
    <property type="match status" value="1"/>
</dbReference>
<dbReference type="InterPro" id="IPR014352">
    <property type="entry name" value="FERM/acyl-CoA-bd_prot_sf"/>
</dbReference>
<feature type="region of interest" description="Disordered" evidence="20">
    <location>
        <begin position="696"/>
        <end position="717"/>
    </location>
</feature>
<evidence type="ECO:0000256" key="10">
    <source>
        <dbReference type="ARBA" id="ARBA00022741"/>
    </source>
</evidence>
<dbReference type="InterPro" id="IPR041390">
    <property type="entry name" value="FADK_N"/>
</dbReference>
<dbReference type="InterPro" id="IPR049385">
    <property type="entry name" value="FAK1-like_FERM_C"/>
</dbReference>
<dbReference type="InterPro" id="IPR005189">
    <property type="entry name" value="Focal_adhesion_kin_target_dom"/>
</dbReference>
<dbReference type="GO" id="GO:0005925">
    <property type="term" value="C:focal adhesion"/>
    <property type="evidence" value="ECO:0007669"/>
    <property type="project" value="UniProtKB-SubCell"/>
</dbReference>
<evidence type="ECO:0000256" key="15">
    <source>
        <dbReference type="ARBA" id="ARBA00023137"/>
    </source>
</evidence>
<keyword evidence="15" id="KW-0829">Tyrosine-protein kinase</keyword>
<dbReference type="Gene3D" id="2.30.29.30">
    <property type="entry name" value="Pleckstrin-homology domain (PH domain)/Phosphotyrosine-binding domain (PTB)"/>
    <property type="match status" value="1"/>
</dbReference>
<dbReference type="FunFam" id="1.10.510.10:FF:000027">
    <property type="entry name" value="Receptor protein-tyrosine kinase"/>
    <property type="match status" value="1"/>
</dbReference>
<accession>A0ABD0WCI4</accession>
<dbReference type="Pfam" id="PF18038">
    <property type="entry name" value="FERM_N_2"/>
    <property type="match status" value="1"/>
</dbReference>
<feature type="region of interest" description="Disordered" evidence="20">
    <location>
        <begin position="363"/>
        <end position="412"/>
    </location>
</feature>
<dbReference type="GO" id="GO:0004715">
    <property type="term" value="F:non-membrane spanning protein tyrosine kinase activity"/>
    <property type="evidence" value="ECO:0007669"/>
    <property type="project" value="UniProtKB-EC"/>
</dbReference>
<dbReference type="SUPFAM" id="SSF54236">
    <property type="entry name" value="Ubiquitin-like"/>
    <property type="match status" value="1"/>
</dbReference>
<keyword evidence="9" id="KW-0808">Transferase</keyword>
<protein>
    <recommendedName>
        <fullName evidence="5">non-specific protein-tyrosine kinase</fullName>
        <ecNumber evidence="5">2.7.10.2</ecNumber>
    </recommendedName>
</protein>
<comment type="subcellular location">
    <subcellularLocation>
        <location evidence="1">Cell junction</location>
        <location evidence="1">Focal adhesion</location>
    </subcellularLocation>
    <subcellularLocation>
        <location evidence="3">Cell membrane</location>
        <topology evidence="3">Peripheral membrane protein</topology>
        <orientation evidence="3">Cytoplasmic side</orientation>
    </subcellularLocation>
    <subcellularLocation>
        <location evidence="2">Cell projection</location>
    </subcellularLocation>
    <subcellularLocation>
        <location evidence="4">Cytoplasm</location>
    </subcellularLocation>
</comment>
<keyword evidence="6" id="KW-1003">Cell membrane</keyword>
<comment type="caution">
    <text evidence="23">The sequence shown here is derived from an EMBL/GenBank/DDBJ whole genome shotgun (WGS) entry which is preliminary data.</text>
</comment>
<dbReference type="Gene3D" id="3.30.200.20">
    <property type="entry name" value="Phosphorylase Kinase, domain 1"/>
    <property type="match status" value="1"/>
</dbReference>
<evidence type="ECO:0000256" key="8">
    <source>
        <dbReference type="ARBA" id="ARBA00022553"/>
    </source>
</evidence>
<dbReference type="CDD" id="cd14473">
    <property type="entry name" value="FERM_B-lobe"/>
    <property type="match status" value="1"/>
</dbReference>
<dbReference type="FunFam" id="3.30.200.20:FF:000194">
    <property type="entry name" value="protein-tyrosine kinase 2-beta isoform X1"/>
    <property type="match status" value="1"/>
</dbReference>
<evidence type="ECO:0000256" key="12">
    <source>
        <dbReference type="ARBA" id="ARBA00022840"/>
    </source>
</evidence>
<dbReference type="InterPro" id="IPR036137">
    <property type="entry name" value="Focal_adhe_kin_target_dom_sf"/>
</dbReference>
<evidence type="ECO:0000256" key="14">
    <source>
        <dbReference type="ARBA" id="ARBA00023136"/>
    </source>
</evidence>
<dbReference type="SMART" id="SM00219">
    <property type="entry name" value="TyrKc"/>
    <property type="match status" value="1"/>
</dbReference>
<evidence type="ECO:0000256" key="4">
    <source>
        <dbReference type="ARBA" id="ARBA00004496"/>
    </source>
</evidence>
<dbReference type="SUPFAM" id="SSF56112">
    <property type="entry name" value="Protein kinase-like (PK-like)"/>
    <property type="match status" value="1"/>
</dbReference>
<organism evidence="23 24">
    <name type="scientific">Umbra pygmaea</name>
    <name type="common">Eastern mudminnow</name>
    <dbReference type="NCBI Taxonomy" id="75934"/>
    <lineage>
        <taxon>Eukaryota</taxon>
        <taxon>Metazoa</taxon>
        <taxon>Chordata</taxon>
        <taxon>Craniata</taxon>
        <taxon>Vertebrata</taxon>
        <taxon>Euteleostomi</taxon>
        <taxon>Actinopterygii</taxon>
        <taxon>Neopterygii</taxon>
        <taxon>Teleostei</taxon>
        <taxon>Protacanthopterygii</taxon>
        <taxon>Esociformes</taxon>
        <taxon>Umbridae</taxon>
        <taxon>Umbra</taxon>
    </lineage>
</organism>
<evidence type="ECO:0000256" key="5">
    <source>
        <dbReference type="ARBA" id="ARBA00011903"/>
    </source>
</evidence>
<evidence type="ECO:0000256" key="19">
    <source>
        <dbReference type="PROSITE-ProRule" id="PRU10141"/>
    </source>
</evidence>
<feature type="binding site" evidence="19">
    <location>
        <position position="453"/>
    </location>
    <ligand>
        <name>ATP</name>
        <dbReference type="ChEBI" id="CHEBI:30616"/>
    </ligand>
</feature>
<keyword evidence="16" id="KW-0966">Cell projection</keyword>
<feature type="domain" description="Protein kinase" evidence="21">
    <location>
        <begin position="421"/>
        <end position="679"/>
    </location>
</feature>
<keyword evidence="12 19" id="KW-0067">ATP-binding</keyword>
<dbReference type="PROSITE" id="PS00107">
    <property type="entry name" value="PROTEIN_KINASE_ATP"/>
    <property type="match status" value="1"/>
</dbReference>
<dbReference type="SMART" id="SM00295">
    <property type="entry name" value="B41"/>
    <property type="match status" value="1"/>
</dbReference>
<dbReference type="PROSITE" id="PS50011">
    <property type="entry name" value="PROTEIN_KINASE_DOM"/>
    <property type="match status" value="1"/>
</dbReference>
<dbReference type="Gene3D" id="3.10.20.90">
    <property type="entry name" value="Phosphatidylinositol 3-kinase Catalytic Subunit, Chain A, domain 1"/>
    <property type="match status" value="1"/>
</dbReference>
<dbReference type="SUPFAM" id="SSF47031">
    <property type="entry name" value="Second domain of FERM"/>
    <property type="match status" value="1"/>
</dbReference>
<dbReference type="FunFam" id="1.20.80.10:FF:000004">
    <property type="entry name" value="Protein-tyrosine kinase 2-beta isoform 1"/>
    <property type="match status" value="1"/>
</dbReference>
<dbReference type="EMBL" id="JAGEUA010000007">
    <property type="protein sequence ID" value="KAL0969364.1"/>
    <property type="molecule type" value="Genomic_DNA"/>
</dbReference>
<feature type="domain" description="FERM" evidence="22">
    <location>
        <begin position="37"/>
        <end position="357"/>
    </location>
</feature>
<dbReference type="PROSITE" id="PS00109">
    <property type="entry name" value="PROTEIN_KINASE_TYR"/>
    <property type="match status" value="1"/>
</dbReference>
<dbReference type="InterPro" id="IPR041784">
    <property type="entry name" value="FAK1/PYK2_FERM_C"/>
</dbReference>
<evidence type="ECO:0000256" key="7">
    <source>
        <dbReference type="ARBA" id="ARBA00022490"/>
    </source>
</evidence>
<dbReference type="InterPro" id="IPR019749">
    <property type="entry name" value="Band_41_domain"/>
</dbReference>
<dbReference type="GO" id="GO:0005524">
    <property type="term" value="F:ATP binding"/>
    <property type="evidence" value="ECO:0007669"/>
    <property type="project" value="UniProtKB-UniRule"/>
</dbReference>
<dbReference type="InterPro" id="IPR019748">
    <property type="entry name" value="FERM_central"/>
</dbReference>
<dbReference type="GO" id="GO:0007165">
    <property type="term" value="P:signal transduction"/>
    <property type="evidence" value="ECO:0007669"/>
    <property type="project" value="UniProtKB-ARBA"/>
</dbReference>
<dbReference type="PROSITE" id="PS50057">
    <property type="entry name" value="FERM_3"/>
    <property type="match status" value="1"/>
</dbReference>
<dbReference type="Pfam" id="PF00373">
    <property type="entry name" value="FERM_M"/>
    <property type="match status" value="1"/>
</dbReference>
<comment type="similarity">
    <text evidence="18">Belongs to the protein kinase superfamily. Tyr protein kinase family. Fes/fps subfamily.</text>
</comment>
<keyword evidence="8" id="KW-0597">Phosphoprotein</keyword>
<dbReference type="Pfam" id="PF21477">
    <property type="entry name" value="FERM_C_FAK1"/>
    <property type="match status" value="1"/>
</dbReference>
<dbReference type="PRINTS" id="PR00109">
    <property type="entry name" value="TYRKINASE"/>
</dbReference>
<dbReference type="SUPFAM" id="SSF50729">
    <property type="entry name" value="PH domain-like"/>
    <property type="match status" value="1"/>
</dbReference>
<dbReference type="GO" id="GO:0005737">
    <property type="term" value="C:cytoplasm"/>
    <property type="evidence" value="ECO:0007669"/>
    <property type="project" value="UniProtKB-SubCell"/>
</dbReference>
<dbReference type="Proteomes" id="UP001557470">
    <property type="component" value="Unassembled WGS sequence"/>
</dbReference>
<evidence type="ECO:0000256" key="17">
    <source>
        <dbReference type="ARBA" id="ARBA00051245"/>
    </source>
</evidence>
<dbReference type="InterPro" id="IPR029071">
    <property type="entry name" value="Ubiquitin-like_domsf"/>
</dbReference>